<dbReference type="Proteomes" id="UP000279307">
    <property type="component" value="Chromosome 2"/>
</dbReference>
<name>A0A3L8E1V3_OOCBI</name>
<dbReference type="EMBL" id="QOIP01000002">
    <property type="protein sequence ID" value="RLU26169.1"/>
    <property type="molecule type" value="Genomic_DNA"/>
</dbReference>
<evidence type="ECO:0000256" key="1">
    <source>
        <dbReference type="SAM" id="MobiDB-lite"/>
    </source>
</evidence>
<dbReference type="PANTHER" id="PTHR19303:SF74">
    <property type="entry name" value="POGO TRANSPOSABLE ELEMENT WITH KRAB DOMAIN"/>
    <property type="match status" value="1"/>
</dbReference>
<dbReference type="InterPro" id="IPR050863">
    <property type="entry name" value="CenT-Element_Derived"/>
</dbReference>
<gene>
    <name evidence="3" type="ORF">DMN91_002335</name>
</gene>
<evidence type="ECO:0000259" key="2">
    <source>
        <dbReference type="Pfam" id="PF03184"/>
    </source>
</evidence>
<proteinExistence type="predicted"/>
<dbReference type="GO" id="GO:0003677">
    <property type="term" value="F:DNA binding"/>
    <property type="evidence" value="ECO:0007669"/>
    <property type="project" value="TreeGrafter"/>
</dbReference>
<reference evidence="3" key="1">
    <citation type="journal article" date="2018" name="Genome Res.">
        <title>The genomic architecture and molecular evolution of ant odorant receptors.</title>
        <authorList>
            <person name="McKenzie S.K."/>
            <person name="Kronauer D.J.C."/>
        </authorList>
    </citation>
    <scope>NUCLEOTIDE SEQUENCE [LARGE SCALE GENOMIC DNA]</scope>
    <source>
        <strain evidence="3">Clonal line C1</strain>
    </source>
</reference>
<dbReference type="PANTHER" id="PTHR19303">
    <property type="entry name" value="TRANSPOSON"/>
    <property type="match status" value="1"/>
</dbReference>
<organism evidence="3">
    <name type="scientific">Ooceraea biroi</name>
    <name type="common">Clonal raider ant</name>
    <name type="synonym">Cerapachys biroi</name>
    <dbReference type="NCBI Taxonomy" id="2015173"/>
    <lineage>
        <taxon>Eukaryota</taxon>
        <taxon>Metazoa</taxon>
        <taxon>Ecdysozoa</taxon>
        <taxon>Arthropoda</taxon>
        <taxon>Hexapoda</taxon>
        <taxon>Insecta</taxon>
        <taxon>Pterygota</taxon>
        <taxon>Neoptera</taxon>
        <taxon>Endopterygota</taxon>
        <taxon>Hymenoptera</taxon>
        <taxon>Apocrita</taxon>
        <taxon>Aculeata</taxon>
        <taxon>Formicoidea</taxon>
        <taxon>Formicidae</taxon>
        <taxon>Dorylinae</taxon>
        <taxon>Ooceraea</taxon>
    </lineage>
</organism>
<reference evidence="3" key="2">
    <citation type="submission" date="2018-07" db="EMBL/GenBank/DDBJ databases">
        <authorList>
            <person name="Mckenzie S.K."/>
            <person name="Kronauer D.J.C."/>
        </authorList>
    </citation>
    <scope>NUCLEOTIDE SEQUENCE</scope>
    <source>
        <strain evidence="3">Clonal line C1</strain>
    </source>
</reference>
<dbReference type="OrthoDB" id="8195605at2759"/>
<feature type="region of interest" description="Disordered" evidence="1">
    <location>
        <begin position="228"/>
        <end position="267"/>
    </location>
</feature>
<dbReference type="GO" id="GO:0005634">
    <property type="term" value="C:nucleus"/>
    <property type="evidence" value="ECO:0007669"/>
    <property type="project" value="TreeGrafter"/>
</dbReference>
<feature type="compositionally biased region" description="Polar residues" evidence="1">
    <location>
        <begin position="239"/>
        <end position="254"/>
    </location>
</feature>
<protein>
    <recommendedName>
        <fullName evidence="2">DDE-1 domain-containing protein</fullName>
    </recommendedName>
</protein>
<feature type="domain" description="DDE-1" evidence="2">
    <location>
        <begin position="110"/>
        <end position="178"/>
    </location>
</feature>
<comment type="caution">
    <text evidence="3">The sequence shown here is derived from an EMBL/GenBank/DDBJ whole genome shotgun (WGS) entry which is preliminary data.</text>
</comment>
<sequence>MARMDWYYNFMKRHPNISLRRPEATSLNRVTAFNKEETEKFFSNLRELMLKYNFGPSSIYNVDETGISNVQRNSKILAPKGQKQVGKCISAERGSTTTVINAIPDESLKHFLLIGYNHESHISLEAYNYCRKNDIHLLTLPPHTSHRMQPLDLTFYSPLKNAYNKECESYMMNHPGQAITAFEIVGLFTKAFNRTANIEKAANGFKAAGIYPFNSGKFDELYIEPNQPTIEEPPRDLNQAETFTPRNTSVQSNIAAPDNCNIGSTST</sequence>
<dbReference type="AlphaFoldDB" id="A0A3L8E1V3"/>
<dbReference type="InterPro" id="IPR004875">
    <property type="entry name" value="DDE_SF_endonuclease_dom"/>
</dbReference>
<dbReference type="Pfam" id="PF03184">
    <property type="entry name" value="DDE_1"/>
    <property type="match status" value="1"/>
</dbReference>
<evidence type="ECO:0000313" key="3">
    <source>
        <dbReference type="EMBL" id="RLU26169.1"/>
    </source>
</evidence>
<accession>A0A3L8E1V3</accession>